<evidence type="ECO:0000313" key="14">
    <source>
        <dbReference type="Proteomes" id="UP000595420"/>
    </source>
</evidence>
<evidence type="ECO:0000313" key="12">
    <source>
        <dbReference type="EMBL" id="SMH66327.1"/>
    </source>
</evidence>
<organism evidence="10">
    <name type="scientific">Acidithiobacillus ferrivorans</name>
    <dbReference type="NCBI Taxonomy" id="160808"/>
    <lineage>
        <taxon>Bacteria</taxon>
        <taxon>Pseudomonadati</taxon>
        <taxon>Pseudomonadota</taxon>
        <taxon>Acidithiobacillia</taxon>
        <taxon>Acidithiobacillales</taxon>
        <taxon>Acidithiobacillaceae</taxon>
        <taxon>Acidithiobacillus</taxon>
    </lineage>
</organism>
<protein>
    <recommendedName>
        <fullName evidence="8">7,8-dihydroneopterin aldolase</fullName>
        <ecNumber evidence="8">4.1.2.25</ecNumber>
    </recommendedName>
</protein>
<dbReference type="GO" id="GO:0016853">
    <property type="term" value="F:isomerase activity"/>
    <property type="evidence" value="ECO:0007669"/>
    <property type="project" value="UniProtKB-KW"/>
</dbReference>
<dbReference type="CDD" id="cd00534">
    <property type="entry name" value="DHNA_DHNTPE"/>
    <property type="match status" value="1"/>
</dbReference>
<reference evidence="12 13" key="3">
    <citation type="submission" date="2017-03" db="EMBL/GenBank/DDBJ databases">
        <authorList>
            <person name="Regsiter A."/>
            <person name="William W."/>
        </authorList>
    </citation>
    <scope>NUCLEOTIDE SEQUENCE [LARGE SCALE GENOMIC DNA]</scope>
    <source>
        <strain evidence="12">PRJEB5721</strain>
    </source>
</reference>
<dbReference type="EC" id="4.1.2.25" evidence="8"/>
<evidence type="ECO:0000256" key="4">
    <source>
        <dbReference type="ARBA" id="ARBA00005708"/>
    </source>
</evidence>
<evidence type="ECO:0000256" key="7">
    <source>
        <dbReference type="ARBA" id="ARBA00023239"/>
    </source>
</evidence>
<comment type="catalytic activity">
    <reaction evidence="1">
        <text>7,8-dihydroneopterin = 7,8-dihydromonapterin</text>
        <dbReference type="Rhea" id="RHEA:45328"/>
        <dbReference type="ChEBI" id="CHEBI:17001"/>
        <dbReference type="ChEBI" id="CHEBI:71175"/>
        <dbReference type="EC" id="5.1.99.8"/>
    </reaction>
</comment>
<comment type="pathway">
    <text evidence="3 8">Cofactor biosynthesis; tetrahydrofolate biosynthesis; 2-amino-4-hydroxy-6-hydroxymethyl-7,8-dihydropteridine diphosphate from 7,8-dihydroneopterin triphosphate: step 3/4.</text>
</comment>
<gene>
    <name evidence="10" type="primary">folB</name>
    <name evidence="10" type="ORF">AFERRI_30040</name>
    <name evidence="12" type="ORF">AFERRI_30057</name>
    <name evidence="11" type="ORF">H2515_00160</name>
</gene>
<reference evidence="10" key="2">
    <citation type="submission" date="2014-07" db="EMBL/GenBank/DDBJ databases">
        <title>Initial genome analysis of the psychrotolerant acidophile Acidithiobacillus ferrivorans CF27: insights into iron and sulfur oxidation pathways and into biofilm formation.</title>
        <authorList>
            <person name="Talla E."/>
            <person name="Hedrich S."/>
            <person name="Mangenot S."/>
            <person name="Ji B."/>
            <person name="Johnson D.B."/>
            <person name="Barbe V."/>
            <person name="Bonnefoy V."/>
        </authorList>
    </citation>
    <scope>NUCLEOTIDE SEQUENCE [LARGE SCALE GENOMIC DNA]</scope>
    <source>
        <strain evidence="10">CF27</strain>
    </source>
</reference>
<evidence type="ECO:0000256" key="3">
    <source>
        <dbReference type="ARBA" id="ARBA00005013"/>
    </source>
</evidence>
<dbReference type="PANTHER" id="PTHR42844:SF1">
    <property type="entry name" value="DIHYDRONEOPTERIN ALDOLASE 1-RELATED"/>
    <property type="match status" value="1"/>
</dbReference>
<evidence type="ECO:0000256" key="2">
    <source>
        <dbReference type="ARBA" id="ARBA00001353"/>
    </source>
</evidence>
<dbReference type="Gene3D" id="3.30.1130.10">
    <property type="match status" value="1"/>
</dbReference>
<dbReference type="OrthoDB" id="9810587at2"/>
<dbReference type="InterPro" id="IPR006156">
    <property type="entry name" value="Dihydroneopterin_aldolase"/>
</dbReference>
<reference evidence="10" key="1">
    <citation type="submission" date="2014-03" db="EMBL/GenBank/DDBJ databases">
        <authorList>
            <person name="Genoscope - CEA"/>
        </authorList>
    </citation>
    <scope>NUCLEOTIDE SEQUENCE [LARGE SCALE GENOMIC DNA]</scope>
    <source>
        <strain evidence="10">CF27</strain>
    </source>
</reference>
<comment type="function">
    <text evidence="8">Catalyzes the conversion of 7,8-dihydroneopterin to 6-hydroxymethyl-7,8-dihydropterin.</text>
</comment>
<dbReference type="FunFam" id="3.30.1130.10:FF:000002">
    <property type="entry name" value="7,8-dihydroneopterin aldolase"/>
    <property type="match status" value="1"/>
</dbReference>
<keyword evidence="7 8" id="KW-0456">Lyase</keyword>
<dbReference type="Proteomes" id="UP000595420">
    <property type="component" value="Chromosome"/>
</dbReference>
<comment type="similarity">
    <text evidence="4 8">Belongs to the DHNA family.</text>
</comment>
<reference evidence="11 14" key="4">
    <citation type="submission" date="2020-07" db="EMBL/GenBank/DDBJ databases">
        <title>Complete genome sequence analysis of Acidithiobacillus ferrivorans XJFY6S-08 reveals extreme environmental adaptation to alpine acid mine drainage.</title>
        <authorList>
            <person name="Yan L."/>
            <person name="Ni Y."/>
        </authorList>
    </citation>
    <scope>NUCLEOTIDE SEQUENCE [LARGE SCALE GENOMIC DNA]</scope>
    <source>
        <strain evidence="11 14">XJFY6S-08</strain>
    </source>
</reference>
<evidence type="ECO:0000256" key="6">
    <source>
        <dbReference type="ARBA" id="ARBA00023235"/>
    </source>
</evidence>
<name>A0A060US61_9PROT</name>
<dbReference type="GO" id="GO:0004150">
    <property type="term" value="F:dihydroneopterin aldolase activity"/>
    <property type="evidence" value="ECO:0007669"/>
    <property type="project" value="UniProtKB-UniRule"/>
</dbReference>
<dbReference type="SMART" id="SM00905">
    <property type="entry name" value="FolB"/>
    <property type="match status" value="1"/>
</dbReference>
<dbReference type="GO" id="GO:0005737">
    <property type="term" value="C:cytoplasm"/>
    <property type="evidence" value="ECO:0007669"/>
    <property type="project" value="TreeGrafter"/>
</dbReference>
<dbReference type="NCBIfam" id="TIGR00526">
    <property type="entry name" value="folB_dom"/>
    <property type="match status" value="1"/>
</dbReference>
<dbReference type="GO" id="GO:0046656">
    <property type="term" value="P:folic acid biosynthetic process"/>
    <property type="evidence" value="ECO:0007669"/>
    <property type="project" value="UniProtKB-UniRule"/>
</dbReference>
<evidence type="ECO:0000256" key="8">
    <source>
        <dbReference type="RuleBase" id="RU362079"/>
    </source>
</evidence>
<dbReference type="EMBL" id="LT841305">
    <property type="protein sequence ID" value="SMH66327.1"/>
    <property type="molecule type" value="Genomic_DNA"/>
</dbReference>
<evidence type="ECO:0000256" key="1">
    <source>
        <dbReference type="ARBA" id="ARBA00000693"/>
    </source>
</evidence>
<dbReference type="EMBL" id="CP059488">
    <property type="protein sequence ID" value="QQD72805.1"/>
    <property type="molecule type" value="Genomic_DNA"/>
</dbReference>
<feature type="domain" description="Dihydroneopterin aldolase/epimerase" evidence="9">
    <location>
        <begin position="4"/>
        <end position="114"/>
    </location>
</feature>
<evidence type="ECO:0000259" key="9">
    <source>
        <dbReference type="SMART" id="SM00905"/>
    </source>
</evidence>
<dbReference type="Proteomes" id="UP000193925">
    <property type="component" value="Chromosome AFERRI"/>
</dbReference>
<accession>A0A060US61</accession>
<proteinExistence type="inferred from homology"/>
<dbReference type="SUPFAM" id="SSF55620">
    <property type="entry name" value="Tetrahydrobiopterin biosynthesis enzymes-like"/>
    <property type="match status" value="1"/>
</dbReference>
<keyword evidence="6" id="KW-0413">Isomerase</keyword>
<evidence type="ECO:0000313" key="10">
    <source>
        <dbReference type="EMBL" id="CDQ09394.1"/>
    </source>
</evidence>
<dbReference type="AlphaFoldDB" id="A0A060US61"/>
<dbReference type="GO" id="GO:0046654">
    <property type="term" value="P:tetrahydrofolate biosynthetic process"/>
    <property type="evidence" value="ECO:0007669"/>
    <property type="project" value="UniProtKB-UniRule"/>
</dbReference>
<dbReference type="RefSeq" id="WP_014027549.1">
    <property type="nucleotide sequence ID" value="NZ_CCCS020000023.1"/>
</dbReference>
<dbReference type="Pfam" id="PF02152">
    <property type="entry name" value="FolB"/>
    <property type="match status" value="1"/>
</dbReference>
<evidence type="ECO:0000313" key="13">
    <source>
        <dbReference type="Proteomes" id="UP000193925"/>
    </source>
</evidence>
<keyword evidence="5 8" id="KW-0289">Folate biosynthesis</keyword>
<evidence type="ECO:0000313" key="11">
    <source>
        <dbReference type="EMBL" id="QQD72805.1"/>
    </source>
</evidence>
<keyword evidence="13" id="KW-1185">Reference proteome</keyword>
<evidence type="ECO:0000256" key="5">
    <source>
        <dbReference type="ARBA" id="ARBA00022909"/>
    </source>
</evidence>
<dbReference type="InterPro" id="IPR043133">
    <property type="entry name" value="GTP-CH-I_C/QueF"/>
</dbReference>
<dbReference type="PANTHER" id="PTHR42844">
    <property type="entry name" value="DIHYDRONEOPTERIN ALDOLASE 1-RELATED"/>
    <property type="match status" value="1"/>
</dbReference>
<dbReference type="EMBL" id="CCCS020000023">
    <property type="protein sequence ID" value="CDQ09394.1"/>
    <property type="molecule type" value="Genomic_DNA"/>
</dbReference>
<dbReference type="UniPathway" id="UPA00077">
    <property type="reaction ID" value="UER00154"/>
</dbReference>
<sequence>MDILFVRELKVDTRIGIYDWEREVKQTVLIDLDIAADVRAAAQTDKVESAINYQTICQRLVAHISASEVELVETLAEQIADIIRSEFGAVWVQVTVHKPAAVRGTRDVGVRIERGNRLP</sequence>
<comment type="catalytic activity">
    <reaction evidence="2 8">
        <text>7,8-dihydroneopterin = 6-hydroxymethyl-7,8-dihydropterin + glycolaldehyde</text>
        <dbReference type="Rhea" id="RHEA:10540"/>
        <dbReference type="ChEBI" id="CHEBI:17001"/>
        <dbReference type="ChEBI" id="CHEBI:17071"/>
        <dbReference type="ChEBI" id="CHEBI:44841"/>
        <dbReference type="EC" id="4.1.2.25"/>
    </reaction>
</comment>
<dbReference type="NCBIfam" id="TIGR00525">
    <property type="entry name" value="folB"/>
    <property type="match status" value="1"/>
</dbReference>
<dbReference type="InterPro" id="IPR006157">
    <property type="entry name" value="FolB_dom"/>
</dbReference>